<dbReference type="EMBL" id="JADMCD010000002">
    <property type="protein sequence ID" value="MBF8640119.1"/>
    <property type="molecule type" value="Genomic_DNA"/>
</dbReference>
<protein>
    <recommendedName>
        <fullName evidence="4">Lipoprotein</fullName>
    </recommendedName>
</protein>
<organism evidence="2 3">
    <name type="scientific">Pseudomonas luteola</name>
    <dbReference type="NCBI Taxonomy" id="47886"/>
    <lineage>
        <taxon>Bacteria</taxon>
        <taxon>Pseudomonadati</taxon>
        <taxon>Pseudomonadota</taxon>
        <taxon>Gammaproteobacteria</taxon>
        <taxon>Pseudomonadales</taxon>
        <taxon>Pseudomonadaceae</taxon>
        <taxon>Pseudomonas</taxon>
    </lineage>
</organism>
<keyword evidence="1" id="KW-0732">Signal</keyword>
<feature type="chain" id="PRO_5045522283" description="Lipoprotein" evidence="1">
    <location>
        <begin position="23"/>
        <end position="107"/>
    </location>
</feature>
<name>A0ABS0FIE9_PSELU</name>
<proteinExistence type="predicted"/>
<gene>
    <name evidence="2" type="ORF">IRZ65_05450</name>
</gene>
<evidence type="ECO:0000256" key="1">
    <source>
        <dbReference type="SAM" id="SignalP"/>
    </source>
</evidence>
<keyword evidence="3" id="KW-1185">Reference proteome</keyword>
<feature type="signal peptide" evidence="1">
    <location>
        <begin position="1"/>
        <end position="22"/>
    </location>
</feature>
<evidence type="ECO:0008006" key="4">
    <source>
        <dbReference type="Google" id="ProtNLM"/>
    </source>
</evidence>
<comment type="caution">
    <text evidence="2">The sequence shown here is derived from an EMBL/GenBank/DDBJ whole genome shotgun (WGS) entry which is preliminary data.</text>
</comment>
<reference evidence="2 3" key="1">
    <citation type="submission" date="2020-10" db="EMBL/GenBank/DDBJ databases">
        <title>Genome sequences of Pseudomonas isolates.</title>
        <authorList>
            <person name="Wessels L."/>
            <person name="Reich F."/>
            <person name="Hammerl J."/>
        </authorList>
    </citation>
    <scope>NUCLEOTIDE SEQUENCE [LARGE SCALE GENOMIC DNA]</scope>
    <source>
        <strain evidence="2 3">20-MO00624-0</strain>
    </source>
</reference>
<dbReference type="RefSeq" id="WP_196122079.1">
    <property type="nucleotide sequence ID" value="NZ_JADMCD010000002.1"/>
</dbReference>
<sequence length="107" mass="11630">MLKRLAAVLVVPFFACASQANAEETYPQKTLVKGSVFCFERSDWDEMIAATFDDDADAAGRLVIEGKCRQLKKPMRVSYLDPSAGGGALIQLPSGKTAYTHANFLAK</sequence>
<evidence type="ECO:0000313" key="2">
    <source>
        <dbReference type="EMBL" id="MBF8640119.1"/>
    </source>
</evidence>
<evidence type="ECO:0000313" key="3">
    <source>
        <dbReference type="Proteomes" id="UP000626180"/>
    </source>
</evidence>
<dbReference type="Proteomes" id="UP000626180">
    <property type="component" value="Unassembled WGS sequence"/>
</dbReference>
<accession>A0ABS0FIE9</accession>